<feature type="chain" id="PRO_5011004171" description="Extracellular membrane protein CFEM domain-containing protein" evidence="2">
    <location>
        <begin position="24"/>
        <end position="349"/>
    </location>
</feature>
<gene>
    <name evidence="3" type="ORF">BCR37DRAFT_412518</name>
</gene>
<keyword evidence="2" id="KW-0732">Signal</keyword>
<accession>A0A1Y2FND7</accession>
<dbReference type="Proteomes" id="UP000193685">
    <property type="component" value="Unassembled WGS sequence"/>
</dbReference>
<evidence type="ECO:0000313" key="4">
    <source>
        <dbReference type="Proteomes" id="UP000193685"/>
    </source>
</evidence>
<evidence type="ECO:0000313" key="3">
    <source>
        <dbReference type="EMBL" id="ORY84854.1"/>
    </source>
</evidence>
<feature type="compositionally biased region" description="Low complexity" evidence="1">
    <location>
        <begin position="24"/>
        <end position="48"/>
    </location>
</feature>
<comment type="caution">
    <text evidence="3">The sequence shown here is derived from an EMBL/GenBank/DDBJ whole genome shotgun (WGS) entry which is preliminary data.</text>
</comment>
<dbReference type="RefSeq" id="XP_040726637.1">
    <property type="nucleotide sequence ID" value="XM_040872227.1"/>
</dbReference>
<organism evidence="3 4">
    <name type="scientific">Protomyces lactucae-debilis</name>
    <dbReference type="NCBI Taxonomy" id="2754530"/>
    <lineage>
        <taxon>Eukaryota</taxon>
        <taxon>Fungi</taxon>
        <taxon>Dikarya</taxon>
        <taxon>Ascomycota</taxon>
        <taxon>Taphrinomycotina</taxon>
        <taxon>Taphrinomycetes</taxon>
        <taxon>Taphrinales</taxon>
        <taxon>Protomycetaceae</taxon>
        <taxon>Protomyces</taxon>
    </lineage>
</organism>
<sequence>MKRFIFLLYSSLLLIGKFAPSDASPTAAAAGEPGRTTGKQEGTSTTTQNTNRGQKRVRDDDGAGPSKAQKQTQTPSSTPTAKVYKCYGLKLQLLGKFSSNSEVGCALACEEKATLYREYLWNINARYLHKRGCFQSSVCVNTTLVSAEFSAALWAERACTLSLCPPNVFQCECEATLIAFRVHHVDPRYLYLVRRWVTNGQPTLQHSWYSCHYIFIARLLTQAGWVLQHAAWDPLVDCDQDSPGTAERGRLCHCKKPGPKSKSSQSTQCTATLQREVVLQVPLTQSIFTIDLNKEPAEDPVAPLTAAGSSQQPNLNLECTQTFLSFGLEQNEVCLDPKDPQPGYCPPGP</sequence>
<evidence type="ECO:0008006" key="5">
    <source>
        <dbReference type="Google" id="ProtNLM"/>
    </source>
</evidence>
<dbReference type="GeneID" id="63788826"/>
<evidence type="ECO:0000256" key="2">
    <source>
        <dbReference type="SAM" id="SignalP"/>
    </source>
</evidence>
<feature type="signal peptide" evidence="2">
    <location>
        <begin position="1"/>
        <end position="23"/>
    </location>
</feature>
<name>A0A1Y2FND7_PROLT</name>
<feature type="region of interest" description="Disordered" evidence="1">
    <location>
        <begin position="24"/>
        <end position="80"/>
    </location>
</feature>
<reference evidence="3 4" key="1">
    <citation type="submission" date="2016-07" db="EMBL/GenBank/DDBJ databases">
        <title>Pervasive Adenine N6-methylation of Active Genes in Fungi.</title>
        <authorList>
            <consortium name="DOE Joint Genome Institute"/>
            <person name="Mondo S.J."/>
            <person name="Dannebaum R.O."/>
            <person name="Kuo R.C."/>
            <person name="Labutti K."/>
            <person name="Haridas S."/>
            <person name="Kuo A."/>
            <person name="Salamov A."/>
            <person name="Ahrendt S.R."/>
            <person name="Lipzen A."/>
            <person name="Sullivan W."/>
            <person name="Andreopoulos W.B."/>
            <person name="Clum A."/>
            <person name="Lindquist E."/>
            <person name="Daum C."/>
            <person name="Ramamoorthy G.K."/>
            <person name="Gryganskyi A."/>
            <person name="Culley D."/>
            <person name="Magnuson J.K."/>
            <person name="James T.Y."/>
            <person name="O'Malley M.A."/>
            <person name="Stajich J.E."/>
            <person name="Spatafora J.W."/>
            <person name="Visel A."/>
            <person name="Grigoriev I.V."/>
        </authorList>
    </citation>
    <scope>NUCLEOTIDE SEQUENCE [LARGE SCALE GENOMIC DNA]</scope>
    <source>
        <strain evidence="3 4">12-1054</strain>
    </source>
</reference>
<feature type="compositionally biased region" description="Low complexity" evidence="1">
    <location>
        <begin position="66"/>
        <end position="80"/>
    </location>
</feature>
<evidence type="ECO:0000256" key="1">
    <source>
        <dbReference type="SAM" id="MobiDB-lite"/>
    </source>
</evidence>
<dbReference type="EMBL" id="MCFI01000005">
    <property type="protein sequence ID" value="ORY84854.1"/>
    <property type="molecule type" value="Genomic_DNA"/>
</dbReference>
<dbReference type="AlphaFoldDB" id="A0A1Y2FND7"/>
<protein>
    <recommendedName>
        <fullName evidence="5">Extracellular membrane protein CFEM domain-containing protein</fullName>
    </recommendedName>
</protein>
<proteinExistence type="predicted"/>
<keyword evidence="4" id="KW-1185">Reference proteome</keyword>